<dbReference type="Proteomes" id="UP001066276">
    <property type="component" value="Chromosome 3_2"/>
</dbReference>
<sequence length="162" mass="16744">MLPRPQTPRGHGTPRQPQPPAGSQDQKKGGGGSVLMPTLSSQNSLQVIRGTRVRAKPTAPSVHPAASTPGRRGYTVQKVWEPRQPPRGQSTPPPDQPSSPTWINLVACGAHGLTTATDLAPQATIARAPSTAQGIQLLGPKKGLPGGALTPHSLSAAHPAEL</sequence>
<dbReference type="AlphaFoldDB" id="A0AAV7TIQ8"/>
<gene>
    <name evidence="2" type="ORF">NDU88_001759</name>
</gene>
<protein>
    <submittedName>
        <fullName evidence="2">Uncharacterized protein</fullName>
    </submittedName>
</protein>
<evidence type="ECO:0000313" key="3">
    <source>
        <dbReference type="Proteomes" id="UP001066276"/>
    </source>
</evidence>
<keyword evidence="3" id="KW-1185">Reference proteome</keyword>
<proteinExistence type="predicted"/>
<feature type="compositionally biased region" description="Low complexity" evidence="1">
    <location>
        <begin position="137"/>
        <end position="149"/>
    </location>
</feature>
<feature type="region of interest" description="Disordered" evidence="1">
    <location>
        <begin position="136"/>
        <end position="162"/>
    </location>
</feature>
<accession>A0AAV7TIQ8</accession>
<reference evidence="2" key="1">
    <citation type="journal article" date="2022" name="bioRxiv">
        <title>Sequencing and chromosome-scale assembly of the giantPleurodeles waltlgenome.</title>
        <authorList>
            <person name="Brown T."/>
            <person name="Elewa A."/>
            <person name="Iarovenko S."/>
            <person name="Subramanian E."/>
            <person name="Araus A.J."/>
            <person name="Petzold A."/>
            <person name="Susuki M."/>
            <person name="Suzuki K.-i.T."/>
            <person name="Hayashi T."/>
            <person name="Toyoda A."/>
            <person name="Oliveira C."/>
            <person name="Osipova E."/>
            <person name="Leigh N.D."/>
            <person name="Simon A."/>
            <person name="Yun M.H."/>
        </authorList>
    </citation>
    <scope>NUCLEOTIDE SEQUENCE</scope>
    <source>
        <strain evidence="2">20211129_DDA</strain>
        <tissue evidence="2">Liver</tissue>
    </source>
</reference>
<organism evidence="2 3">
    <name type="scientific">Pleurodeles waltl</name>
    <name type="common">Iberian ribbed newt</name>
    <dbReference type="NCBI Taxonomy" id="8319"/>
    <lineage>
        <taxon>Eukaryota</taxon>
        <taxon>Metazoa</taxon>
        <taxon>Chordata</taxon>
        <taxon>Craniata</taxon>
        <taxon>Vertebrata</taxon>
        <taxon>Euteleostomi</taxon>
        <taxon>Amphibia</taxon>
        <taxon>Batrachia</taxon>
        <taxon>Caudata</taxon>
        <taxon>Salamandroidea</taxon>
        <taxon>Salamandridae</taxon>
        <taxon>Pleurodelinae</taxon>
        <taxon>Pleurodeles</taxon>
    </lineage>
</organism>
<dbReference type="EMBL" id="JANPWB010000006">
    <property type="protein sequence ID" value="KAJ1176479.1"/>
    <property type="molecule type" value="Genomic_DNA"/>
</dbReference>
<evidence type="ECO:0000256" key="1">
    <source>
        <dbReference type="SAM" id="MobiDB-lite"/>
    </source>
</evidence>
<comment type="caution">
    <text evidence="2">The sequence shown here is derived from an EMBL/GenBank/DDBJ whole genome shotgun (WGS) entry which is preliminary data.</text>
</comment>
<name>A0AAV7TIQ8_PLEWA</name>
<feature type="region of interest" description="Disordered" evidence="1">
    <location>
        <begin position="1"/>
        <end position="103"/>
    </location>
</feature>
<evidence type="ECO:0000313" key="2">
    <source>
        <dbReference type="EMBL" id="KAJ1176479.1"/>
    </source>
</evidence>